<reference evidence="1" key="1">
    <citation type="submission" date="2021-05" db="EMBL/GenBank/DDBJ databases">
        <authorList>
            <person name="Alioto T."/>
            <person name="Alioto T."/>
            <person name="Gomez Garrido J."/>
        </authorList>
    </citation>
    <scope>NUCLEOTIDE SEQUENCE</scope>
</reference>
<proteinExistence type="predicted"/>
<evidence type="ECO:0000313" key="1">
    <source>
        <dbReference type="EMBL" id="CAG6533859.1"/>
    </source>
</evidence>
<name>A0A8D8MMH0_CULPI</name>
<dbReference type="EMBL" id="HBUE01316188">
    <property type="protein sequence ID" value="CAG6585759.1"/>
    <property type="molecule type" value="Transcribed_RNA"/>
</dbReference>
<sequence>MSICTRKQLLPVSCWMSISISMRPRANGRNCLYCSMFTAWDGSVQSVPSSTGQLSGSRNVFSIWPMLASLRPLANRSHRFTRSCSTTMPSFLTFRLEMAVLNDLKLTQPRDLISQFLVSTAV</sequence>
<accession>A0A8D8MMH0</accession>
<dbReference type="EMBL" id="HBUE01209778">
    <property type="protein sequence ID" value="CAG6533859.1"/>
    <property type="molecule type" value="Transcribed_RNA"/>
</dbReference>
<organism evidence="1">
    <name type="scientific">Culex pipiens</name>
    <name type="common">House mosquito</name>
    <dbReference type="NCBI Taxonomy" id="7175"/>
    <lineage>
        <taxon>Eukaryota</taxon>
        <taxon>Metazoa</taxon>
        <taxon>Ecdysozoa</taxon>
        <taxon>Arthropoda</taxon>
        <taxon>Hexapoda</taxon>
        <taxon>Insecta</taxon>
        <taxon>Pterygota</taxon>
        <taxon>Neoptera</taxon>
        <taxon>Endopterygota</taxon>
        <taxon>Diptera</taxon>
        <taxon>Nematocera</taxon>
        <taxon>Culicoidea</taxon>
        <taxon>Culicidae</taxon>
        <taxon>Culicinae</taxon>
        <taxon>Culicini</taxon>
        <taxon>Culex</taxon>
        <taxon>Culex</taxon>
    </lineage>
</organism>
<protein>
    <submittedName>
        <fullName evidence="1">(northern house mosquito) hypothetical protein</fullName>
    </submittedName>
</protein>
<dbReference type="AlphaFoldDB" id="A0A8D8MMH0"/>